<feature type="domain" description="Major facilitator superfamily (MFS) profile" evidence="7">
    <location>
        <begin position="1"/>
        <end position="273"/>
    </location>
</feature>
<dbReference type="PANTHER" id="PTHR48021">
    <property type="match status" value="1"/>
</dbReference>
<proteinExistence type="predicted"/>
<dbReference type="GO" id="GO:0016020">
    <property type="term" value="C:membrane"/>
    <property type="evidence" value="ECO:0007669"/>
    <property type="project" value="UniProtKB-SubCell"/>
</dbReference>
<name>A0AAW1UKZ5_9CUCU</name>
<comment type="subcellular location">
    <subcellularLocation>
        <location evidence="1">Membrane</location>
        <topology evidence="1">Multi-pass membrane protein</topology>
    </subcellularLocation>
</comment>
<keyword evidence="5" id="KW-0325">Glycoprotein</keyword>
<dbReference type="InterPro" id="IPR005828">
    <property type="entry name" value="MFS_sugar_transport-like"/>
</dbReference>
<sequence>MSIVLAIFPMLLLVIFPFVPESHVYFLKIGQTKEAEESLVRLRGNEADYDIRGEMKTIQEEIDQNRDRGGSFIDSLSSVANRRALVAVLGTMGFHQLCGVNAVVFYVEQIFTAAETSIAPSVGAIIVVCFQCIGGFLSLKIIDRAGRKYFLILSAVGMLMGHCGLGMFFHLRKYNMGSSLGFLPIGCVIMFIVAFTLGYGNIPFMLSHELLPPELRGVGSGMAIVVAWTISFLVTYVFPIAVVHLGDYITFYILGAANAIAILFTLQFVPETRGKTLIDIQEILSR</sequence>
<feature type="transmembrane region" description="Helical" evidence="6">
    <location>
        <begin position="249"/>
        <end position="269"/>
    </location>
</feature>
<dbReference type="InterPro" id="IPR050549">
    <property type="entry name" value="MFS_Trehalose_Transporter"/>
</dbReference>
<evidence type="ECO:0000256" key="1">
    <source>
        <dbReference type="ARBA" id="ARBA00004141"/>
    </source>
</evidence>
<dbReference type="Proteomes" id="UP001431783">
    <property type="component" value="Unassembled WGS sequence"/>
</dbReference>
<dbReference type="InterPro" id="IPR003663">
    <property type="entry name" value="Sugar/inositol_transpt"/>
</dbReference>
<reference evidence="8 9" key="1">
    <citation type="submission" date="2023-03" db="EMBL/GenBank/DDBJ databases">
        <title>Genome insight into feeding habits of ladybird beetles.</title>
        <authorList>
            <person name="Li H.-S."/>
            <person name="Huang Y.-H."/>
            <person name="Pang H."/>
        </authorList>
    </citation>
    <scope>NUCLEOTIDE SEQUENCE [LARGE SCALE GENOMIC DNA]</scope>
    <source>
        <strain evidence="8">SYSU_2023b</strain>
        <tissue evidence="8">Whole body</tissue>
    </source>
</reference>
<protein>
    <recommendedName>
        <fullName evidence="7">Major facilitator superfamily (MFS) profile domain-containing protein</fullName>
    </recommendedName>
</protein>
<feature type="transmembrane region" description="Helical" evidence="6">
    <location>
        <begin position="118"/>
        <end position="137"/>
    </location>
</feature>
<dbReference type="Gene3D" id="1.20.1250.20">
    <property type="entry name" value="MFS general substrate transporter like domains"/>
    <property type="match status" value="1"/>
</dbReference>
<evidence type="ECO:0000313" key="8">
    <source>
        <dbReference type="EMBL" id="KAK9881760.1"/>
    </source>
</evidence>
<dbReference type="Pfam" id="PF00083">
    <property type="entry name" value="Sugar_tr"/>
    <property type="match status" value="1"/>
</dbReference>
<evidence type="ECO:0000256" key="6">
    <source>
        <dbReference type="SAM" id="Phobius"/>
    </source>
</evidence>
<dbReference type="EMBL" id="JARQZJ010000070">
    <property type="protein sequence ID" value="KAK9881760.1"/>
    <property type="molecule type" value="Genomic_DNA"/>
</dbReference>
<keyword evidence="4 6" id="KW-0472">Membrane</keyword>
<evidence type="ECO:0000313" key="9">
    <source>
        <dbReference type="Proteomes" id="UP001431783"/>
    </source>
</evidence>
<evidence type="ECO:0000256" key="4">
    <source>
        <dbReference type="ARBA" id="ARBA00023136"/>
    </source>
</evidence>
<comment type="caution">
    <text evidence="8">The sequence shown here is derived from an EMBL/GenBank/DDBJ whole genome shotgun (WGS) entry which is preliminary data.</text>
</comment>
<dbReference type="PANTHER" id="PTHR48021:SF86">
    <property type="entry name" value="FACILITATED TREHALOSE TRANSPORTER TRET1-1-LIKE PROTEIN"/>
    <property type="match status" value="1"/>
</dbReference>
<dbReference type="InterPro" id="IPR020846">
    <property type="entry name" value="MFS_dom"/>
</dbReference>
<feature type="transmembrane region" description="Helical" evidence="6">
    <location>
        <begin position="149"/>
        <end position="169"/>
    </location>
</feature>
<feature type="transmembrane region" description="Helical" evidence="6">
    <location>
        <begin position="181"/>
        <end position="202"/>
    </location>
</feature>
<gene>
    <name evidence="8" type="ORF">WA026_017279</name>
</gene>
<accession>A0AAW1UKZ5</accession>
<dbReference type="SUPFAM" id="SSF103473">
    <property type="entry name" value="MFS general substrate transporter"/>
    <property type="match status" value="1"/>
</dbReference>
<feature type="transmembrane region" description="Helical" evidence="6">
    <location>
        <begin position="223"/>
        <end position="243"/>
    </location>
</feature>
<evidence type="ECO:0000259" key="7">
    <source>
        <dbReference type="PROSITE" id="PS50850"/>
    </source>
</evidence>
<dbReference type="PRINTS" id="PR00171">
    <property type="entry name" value="SUGRTRNSPORT"/>
</dbReference>
<keyword evidence="2 6" id="KW-0812">Transmembrane</keyword>
<keyword evidence="3 6" id="KW-1133">Transmembrane helix</keyword>
<evidence type="ECO:0000256" key="3">
    <source>
        <dbReference type="ARBA" id="ARBA00022989"/>
    </source>
</evidence>
<dbReference type="AlphaFoldDB" id="A0AAW1UKZ5"/>
<dbReference type="GO" id="GO:0022857">
    <property type="term" value="F:transmembrane transporter activity"/>
    <property type="evidence" value="ECO:0007669"/>
    <property type="project" value="InterPro"/>
</dbReference>
<dbReference type="InterPro" id="IPR036259">
    <property type="entry name" value="MFS_trans_sf"/>
</dbReference>
<feature type="transmembrane region" description="Helical" evidence="6">
    <location>
        <begin position="6"/>
        <end position="27"/>
    </location>
</feature>
<evidence type="ECO:0000256" key="5">
    <source>
        <dbReference type="ARBA" id="ARBA00023180"/>
    </source>
</evidence>
<feature type="transmembrane region" description="Helical" evidence="6">
    <location>
        <begin position="84"/>
        <end position="106"/>
    </location>
</feature>
<dbReference type="PROSITE" id="PS00216">
    <property type="entry name" value="SUGAR_TRANSPORT_1"/>
    <property type="match status" value="1"/>
</dbReference>
<organism evidence="8 9">
    <name type="scientific">Henosepilachna vigintioctopunctata</name>
    <dbReference type="NCBI Taxonomy" id="420089"/>
    <lineage>
        <taxon>Eukaryota</taxon>
        <taxon>Metazoa</taxon>
        <taxon>Ecdysozoa</taxon>
        <taxon>Arthropoda</taxon>
        <taxon>Hexapoda</taxon>
        <taxon>Insecta</taxon>
        <taxon>Pterygota</taxon>
        <taxon>Neoptera</taxon>
        <taxon>Endopterygota</taxon>
        <taxon>Coleoptera</taxon>
        <taxon>Polyphaga</taxon>
        <taxon>Cucujiformia</taxon>
        <taxon>Coccinelloidea</taxon>
        <taxon>Coccinellidae</taxon>
        <taxon>Epilachninae</taxon>
        <taxon>Epilachnini</taxon>
        <taxon>Henosepilachna</taxon>
    </lineage>
</organism>
<evidence type="ECO:0000256" key="2">
    <source>
        <dbReference type="ARBA" id="ARBA00022692"/>
    </source>
</evidence>
<keyword evidence="9" id="KW-1185">Reference proteome</keyword>
<dbReference type="PROSITE" id="PS50850">
    <property type="entry name" value="MFS"/>
    <property type="match status" value="1"/>
</dbReference>
<dbReference type="InterPro" id="IPR005829">
    <property type="entry name" value="Sugar_transporter_CS"/>
</dbReference>